<dbReference type="HOGENOM" id="CLU_1631482_0_0_1"/>
<dbReference type="GeneID" id="17267033"/>
<dbReference type="RefSeq" id="XP_005773915.1">
    <property type="nucleotide sequence ID" value="XM_005773858.1"/>
</dbReference>
<dbReference type="AlphaFoldDB" id="A0A0D3JDA1"/>
<reference evidence="1" key="2">
    <citation type="submission" date="2024-10" db="UniProtKB">
        <authorList>
            <consortium name="EnsemblProtists"/>
        </authorList>
    </citation>
    <scope>IDENTIFICATION</scope>
</reference>
<sequence>MAFSVLLGPAATAFSVQLDRSPTVGELCSVLVDFADEGCHVAFRQKDADSCAVELTPYDSGGDGLSADEAEAALDSIPAKLAEALKAVNVESKCVRDQVRARLGNDSNVSVDYIEACGDCFYLAIESALSEICGWQPYYALVASQITDETYQLYQLLHAQRAE</sequence>
<keyword evidence="2" id="KW-1185">Reference proteome</keyword>
<dbReference type="KEGG" id="ehx:EMIHUDRAFT_123819"/>
<dbReference type="PaxDb" id="2903-EOD21486"/>
<organism evidence="1 2">
    <name type="scientific">Emiliania huxleyi (strain CCMP1516)</name>
    <dbReference type="NCBI Taxonomy" id="280463"/>
    <lineage>
        <taxon>Eukaryota</taxon>
        <taxon>Haptista</taxon>
        <taxon>Haptophyta</taxon>
        <taxon>Prymnesiophyceae</taxon>
        <taxon>Isochrysidales</taxon>
        <taxon>Noelaerhabdaceae</taxon>
        <taxon>Emiliania</taxon>
    </lineage>
</organism>
<reference evidence="2" key="1">
    <citation type="journal article" date="2013" name="Nature">
        <title>Pan genome of the phytoplankton Emiliania underpins its global distribution.</title>
        <authorList>
            <person name="Read B.A."/>
            <person name="Kegel J."/>
            <person name="Klute M.J."/>
            <person name="Kuo A."/>
            <person name="Lefebvre S.C."/>
            <person name="Maumus F."/>
            <person name="Mayer C."/>
            <person name="Miller J."/>
            <person name="Monier A."/>
            <person name="Salamov A."/>
            <person name="Young J."/>
            <person name="Aguilar M."/>
            <person name="Claverie J.M."/>
            <person name="Frickenhaus S."/>
            <person name="Gonzalez K."/>
            <person name="Herman E.K."/>
            <person name="Lin Y.C."/>
            <person name="Napier J."/>
            <person name="Ogata H."/>
            <person name="Sarno A.F."/>
            <person name="Shmutz J."/>
            <person name="Schroeder D."/>
            <person name="de Vargas C."/>
            <person name="Verret F."/>
            <person name="von Dassow P."/>
            <person name="Valentin K."/>
            <person name="Van de Peer Y."/>
            <person name="Wheeler G."/>
            <person name="Dacks J.B."/>
            <person name="Delwiche C.F."/>
            <person name="Dyhrman S.T."/>
            <person name="Glockner G."/>
            <person name="John U."/>
            <person name="Richards T."/>
            <person name="Worden A.Z."/>
            <person name="Zhang X."/>
            <person name="Grigoriev I.V."/>
            <person name="Allen A.E."/>
            <person name="Bidle K."/>
            <person name="Borodovsky M."/>
            <person name="Bowler C."/>
            <person name="Brownlee C."/>
            <person name="Cock J.M."/>
            <person name="Elias M."/>
            <person name="Gladyshev V.N."/>
            <person name="Groth M."/>
            <person name="Guda C."/>
            <person name="Hadaegh A."/>
            <person name="Iglesias-Rodriguez M.D."/>
            <person name="Jenkins J."/>
            <person name="Jones B.M."/>
            <person name="Lawson T."/>
            <person name="Leese F."/>
            <person name="Lindquist E."/>
            <person name="Lobanov A."/>
            <person name="Lomsadze A."/>
            <person name="Malik S.B."/>
            <person name="Marsh M.E."/>
            <person name="Mackinder L."/>
            <person name="Mock T."/>
            <person name="Mueller-Roeber B."/>
            <person name="Pagarete A."/>
            <person name="Parker M."/>
            <person name="Probert I."/>
            <person name="Quesneville H."/>
            <person name="Raines C."/>
            <person name="Rensing S.A."/>
            <person name="Riano-Pachon D.M."/>
            <person name="Richier S."/>
            <person name="Rokitta S."/>
            <person name="Shiraiwa Y."/>
            <person name="Soanes D.M."/>
            <person name="van der Giezen M."/>
            <person name="Wahlund T.M."/>
            <person name="Williams B."/>
            <person name="Wilson W."/>
            <person name="Wolfe G."/>
            <person name="Wurch L.L."/>
        </authorList>
    </citation>
    <scope>NUCLEOTIDE SEQUENCE</scope>
</reference>
<name>A0A0D3JDA1_EMIH1</name>
<dbReference type="EnsemblProtists" id="EOD21486">
    <property type="protein sequence ID" value="EOD21486"/>
    <property type="gene ID" value="EMIHUDRAFT_123819"/>
</dbReference>
<accession>A0A0D3JDA1</accession>
<dbReference type="Proteomes" id="UP000013827">
    <property type="component" value="Unassembled WGS sequence"/>
</dbReference>
<evidence type="ECO:0000313" key="2">
    <source>
        <dbReference type="Proteomes" id="UP000013827"/>
    </source>
</evidence>
<proteinExistence type="predicted"/>
<evidence type="ECO:0000313" key="1">
    <source>
        <dbReference type="EnsemblProtists" id="EOD21486"/>
    </source>
</evidence>
<protein>
    <submittedName>
        <fullName evidence="1">Uncharacterized protein</fullName>
    </submittedName>
</protein>